<evidence type="ECO:0000256" key="14">
    <source>
        <dbReference type="SAM" id="Coils"/>
    </source>
</evidence>
<dbReference type="Proteomes" id="UP000827892">
    <property type="component" value="Chromosome V"/>
</dbReference>
<dbReference type="GO" id="GO:0005737">
    <property type="term" value="C:cytoplasm"/>
    <property type="evidence" value="ECO:0007669"/>
    <property type="project" value="UniProtKB-SubCell"/>
</dbReference>
<evidence type="ECO:0000256" key="6">
    <source>
        <dbReference type="ARBA" id="ARBA00022801"/>
    </source>
</evidence>
<dbReference type="CDD" id="cd18887">
    <property type="entry name" value="NUDIX_UGPPase_Nudt14"/>
    <property type="match status" value="1"/>
</dbReference>
<comment type="subunit">
    <text evidence="4">Homodimer.</text>
</comment>
<dbReference type="EMBL" id="CP090895">
    <property type="protein sequence ID" value="ULT90833.1"/>
    <property type="molecule type" value="Genomic_DNA"/>
</dbReference>
<dbReference type="FunFam" id="3.90.79.10:FF:000035">
    <property type="entry name" value="Uridine diphosphate glucose pyrophosphatase"/>
    <property type="match status" value="1"/>
</dbReference>
<keyword evidence="5" id="KW-0963">Cytoplasm</keyword>
<evidence type="ECO:0000256" key="8">
    <source>
        <dbReference type="ARBA" id="ARBA00022946"/>
    </source>
</evidence>
<dbReference type="Pfam" id="PF02536">
    <property type="entry name" value="mTERF"/>
    <property type="match status" value="1"/>
</dbReference>
<comment type="function">
    <text evidence="10">Hydrolyzes UDP-glucose to glucose 1-phosphate and UMP and ADP-ribose to ribose 5-phosphate and AMP. The physiological substrate is probably UDP-glucose. Poor activity on other substrates such as ADP-glucose, CDP-glucose, GDP-glucose and GDP-mannose.</text>
</comment>
<feature type="coiled-coil region" evidence="14">
    <location>
        <begin position="610"/>
        <end position="637"/>
    </location>
</feature>
<name>A0AAE9D0S6_CAEBR</name>
<dbReference type="InterPro" id="IPR003690">
    <property type="entry name" value="MTERF"/>
</dbReference>
<evidence type="ECO:0000256" key="10">
    <source>
        <dbReference type="ARBA" id="ARBA00054674"/>
    </source>
</evidence>
<dbReference type="InterPro" id="IPR015797">
    <property type="entry name" value="NUDIX_hydrolase-like_dom_sf"/>
</dbReference>
<keyword evidence="8" id="KW-0809">Transit peptide</keyword>
<dbReference type="PROSITE" id="PS51462">
    <property type="entry name" value="NUDIX"/>
    <property type="match status" value="1"/>
</dbReference>
<evidence type="ECO:0000259" key="16">
    <source>
        <dbReference type="PROSITE" id="PS51462"/>
    </source>
</evidence>
<reference evidence="17 18" key="1">
    <citation type="submission" date="2022-02" db="EMBL/GenBank/DDBJ databases">
        <title>Chromosome-level reference genomes for two strains of Caenorhabditis briggsae: an improved platform for comparative genomics.</title>
        <authorList>
            <person name="Stevens L."/>
            <person name="Andersen E.C."/>
        </authorList>
    </citation>
    <scope>NUCLEOTIDE SEQUENCE [LARGE SCALE GENOMIC DNA]</scope>
    <source>
        <strain evidence="17">QX1410_ONT</strain>
        <tissue evidence="17">Whole-organism</tissue>
    </source>
</reference>
<evidence type="ECO:0000256" key="3">
    <source>
        <dbReference type="ARBA" id="ARBA00007692"/>
    </source>
</evidence>
<dbReference type="FunFam" id="3.90.79.10:FF:000117">
    <property type="entry name" value="Protein CBG19301"/>
    <property type="match status" value="1"/>
</dbReference>
<evidence type="ECO:0000256" key="7">
    <source>
        <dbReference type="ARBA" id="ARBA00022842"/>
    </source>
</evidence>
<evidence type="ECO:0000256" key="1">
    <source>
        <dbReference type="ARBA" id="ARBA00001946"/>
    </source>
</evidence>
<feature type="region of interest" description="Disordered" evidence="15">
    <location>
        <begin position="550"/>
        <end position="570"/>
    </location>
</feature>
<dbReference type="PANTHER" id="PTHR11839:SF15">
    <property type="entry name" value="URIDINE DIPHOSPHATE GLUCOSE PYROPHOSPHATASE NUDT14"/>
    <property type="match status" value="1"/>
</dbReference>
<dbReference type="Gene3D" id="3.90.79.10">
    <property type="entry name" value="Nucleoside Triphosphate Pyrophosphohydrolase"/>
    <property type="match status" value="2"/>
</dbReference>
<dbReference type="Gene3D" id="1.25.70.10">
    <property type="entry name" value="Transcription termination factor 3, mitochondrial"/>
    <property type="match status" value="1"/>
</dbReference>
<evidence type="ECO:0000256" key="5">
    <source>
        <dbReference type="ARBA" id="ARBA00022490"/>
    </source>
</evidence>
<evidence type="ECO:0000256" key="2">
    <source>
        <dbReference type="ARBA" id="ARBA00004496"/>
    </source>
</evidence>
<dbReference type="GO" id="GO:0008768">
    <property type="term" value="F:UDP-sugar diphosphatase activity"/>
    <property type="evidence" value="ECO:0007669"/>
    <property type="project" value="UniProtKB-EC"/>
</dbReference>
<evidence type="ECO:0000256" key="11">
    <source>
        <dbReference type="ARBA" id="ARBA00066480"/>
    </source>
</evidence>
<evidence type="ECO:0000256" key="12">
    <source>
        <dbReference type="ARBA" id="ARBA00071467"/>
    </source>
</evidence>
<sequence length="869" mass="99616">MTSSPKISDVSFISDFVSKYQKGMEMTYTIDGKSRESEFNKKMGSVAIILFHKGLNKFLLVRQFRPAVFVGHVSRLPENEGKDFNEIDWNNYDPELGFTMELCAGLIDKEGLTPAEIASEEVAEECGYRVDPEDLLHITTFIVGAHQSGSLQYVYYIEVDESMKISEGGGNVHDGEVITKVFLTPEEALAIARPETHAVVKGPPGVLFAMQWWFFILNPDRKGLIASPPSDYKFIPHNPKPISNVQFTTDFDKKKYGYNPKRMTFTMHGITRSWDLALCPDTATCIMVDMTKRQLILLQKLRPPVFIGKCRAMEENIGKSLDEIDFSSYDANMAYTLEPAVTKVPQHDDPRKFIRIAVKHLGYDLPETDFQLKGKCIPGIGQSGDTQFIYAVDVSKARICEKEEDEDIEEVRIGFNDLASLYTQHRLGAPTTYYAIGFVLDQLLERHTFTAAEKQCLYVQITPKKPPDVGTPKQVRTVTEKSLQTAFTEEENDTNREIMQNFEEKWQMTDLKEKEGTLFSQSDMENIKKMKAETGQATYRKIDYTEGELDNSVLTEPPSPSNPHPFDASDLPPVHSHSLVPFVNHSTLLRFLVDIGVDLAEVENTTSIGRHLLRLQMEDVRQKIELMQNEIGFENEEIGAYLTRNPFFLLQSVNDMQTRLNYLEMKKFTKAERRKIVNEYRYWLNCSVKLIDSRLGWLQQQFKLSAKVTREIIVKEPRIIMFGTGPLERLVKMFTKELNFDMNQMKTLVQKDPRLFMMDSKLISRTYKYVRDVMRVNNETILEHPFILRCSPSVIKSRHDFLNRLGRAQYQLAEKSESKKDASEVYTPEDSAHSDLVSLEHFLYPSDAGFAMLAAKTFPVAYDKFLRNS</sequence>
<feature type="domain" description="Nudix hydrolase" evidence="16">
    <location>
        <begin position="41"/>
        <end position="207"/>
    </location>
</feature>
<accession>A0AAE9D0S6</accession>
<evidence type="ECO:0000256" key="9">
    <source>
        <dbReference type="ARBA" id="ARBA00051086"/>
    </source>
</evidence>
<dbReference type="SUPFAM" id="SSF55811">
    <property type="entry name" value="Nudix"/>
    <property type="match status" value="1"/>
</dbReference>
<proteinExistence type="inferred from homology"/>
<dbReference type="GO" id="GO:0003676">
    <property type="term" value="F:nucleic acid binding"/>
    <property type="evidence" value="ECO:0007669"/>
    <property type="project" value="InterPro"/>
</dbReference>
<keyword evidence="7" id="KW-0460">Magnesium</keyword>
<dbReference type="PANTHER" id="PTHR11839">
    <property type="entry name" value="UDP/ADP-SUGAR PYROPHOSPHATASE"/>
    <property type="match status" value="1"/>
</dbReference>
<dbReference type="SMART" id="SM00733">
    <property type="entry name" value="Mterf"/>
    <property type="match status" value="5"/>
</dbReference>
<comment type="cofactor">
    <cofactor evidence="1">
        <name>Mg(2+)</name>
        <dbReference type="ChEBI" id="CHEBI:18420"/>
    </cofactor>
</comment>
<dbReference type="FunFam" id="1.25.70.10:FF:000035">
    <property type="entry name" value="Protein CBG19300"/>
    <property type="match status" value="1"/>
</dbReference>
<evidence type="ECO:0000256" key="4">
    <source>
        <dbReference type="ARBA" id="ARBA00011738"/>
    </source>
</evidence>
<evidence type="ECO:0000256" key="15">
    <source>
        <dbReference type="SAM" id="MobiDB-lite"/>
    </source>
</evidence>
<organism evidence="17 18">
    <name type="scientific">Caenorhabditis briggsae</name>
    <dbReference type="NCBI Taxonomy" id="6238"/>
    <lineage>
        <taxon>Eukaryota</taxon>
        <taxon>Metazoa</taxon>
        <taxon>Ecdysozoa</taxon>
        <taxon>Nematoda</taxon>
        <taxon>Chromadorea</taxon>
        <taxon>Rhabditida</taxon>
        <taxon>Rhabditina</taxon>
        <taxon>Rhabditomorpha</taxon>
        <taxon>Rhabditoidea</taxon>
        <taxon>Rhabditidae</taxon>
        <taxon>Peloderinae</taxon>
        <taxon>Caenorhabditis</taxon>
    </lineage>
</organism>
<evidence type="ECO:0000256" key="13">
    <source>
        <dbReference type="ARBA" id="ARBA00080475"/>
    </source>
</evidence>
<gene>
    <name evidence="17" type="ORF">L3Y34_008859</name>
</gene>
<dbReference type="EC" id="3.6.1.45" evidence="11"/>
<comment type="subcellular location">
    <subcellularLocation>
        <location evidence="2">Cytoplasm</location>
    </subcellularLocation>
</comment>
<evidence type="ECO:0000313" key="18">
    <source>
        <dbReference type="Proteomes" id="UP000827892"/>
    </source>
</evidence>
<evidence type="ECO:0000313" key="17">
    <source>
        <dbReference type="EMBL" id="ULT90833.1"/>
    </source>
</evidence>
<protein>
    <recommendedName>
        <fullName evidence="12">Uridine diphosphate glucose pyrophosphatase NUDT14</fullName>
        <ecNumber evidence="11">3.6.1.45</ecNumber>
    </recommendedName>
    <alternativeName>
        <fullName evidence="13">Nucleoside diphosphate-linked moiety X motif 14</fullName>
    </alternativeName>
</protein>
<keyword evidence="14" id="KW-0175">Coiled coil</keyword>
<dbReference type="InterPro" id="IPR000086">
    <property type="entry name" value="NUDIX_hydrolase_dom"/>
</dbReference>
<dbReference type="AlphaFoldDB" id="A0AAE9D0S6"/>
<comment type="similarity">
    <text evidence="3">Belongs to the mTERF family.</text>
</comment>
<dbReference type="InterPro" id="IPR038538">
    <property type="entry name" value="MTERF_sf"/>
</dbReference>
<comment type="catalytic activity">
    <reaction evidence="9">
        <text>UDP-sugar + H2O = UMP + alpha-D-aldose 1-phosphate.</text>
        <dbReference type="EC" id="3.6.1.45"/>
    </reaction>
</comment>
<keyword evidence="6" id="KW-0378">Hydrolase</keyword>